<dbReference type="EMBL" id="SRLO01000330">
    <property type="protein sequence ID" value="TNN60680.1"/>
    <property type="molecule type" value="Genomic_DNA"/>
</dbReference>
<accession>A0A4Z2H5B9</accession>
<proteinExistence type="predicted"/>
<name>A0A4Z2H5B9_9TELE</name>
<feature type="region of interest" description="Disordered" evidence="1">
    <location>
        <begin position="136"/>
        <end position="156"/>
    </location>
</feature>
<evidence type="ECO:0000313" key="2">
    <source>
        <dbReference type="EMBL" id="TNN60680.1"/>
    </source>
</evidence>
<dbReference type="AlphaFoldDB" id="A0A4Z2H5B9"/>
<sequence length="228" mass="25012">MKISATILKSSVESASGSFSHLDLEWTETRSRDISDEHGVEGVEVPAEHSKLIQDEQLRLLGVSFTVGLQQLLFSHNLRSQHINNSRGVVDAQVVVQDLEDVSQDDAQVFRGHHRAALSTLRRVLRAFLPPVGQRAPDSETSLTSFSSESRHGISGQISSTVSGMLRTRRGKHNMSGSRNATGMAPTRVARLSPSAGRCLQSNTEIDTFKKGVATYFSIKGFFPIPRE</sequence>
<protein>
    <submittedName>
        <fullName evidence="2">Uncharacterized protein</fullName>
    </submittedName>
</protein>
<feature type="compositionally biased region" description="Low complexity" evidence="1">
    <location>
        <begin position="139"/>
        <end position="148"/>
    </location>
</feature>
<dbReference type="Proteomes" id="UP000314294">
    <property type="component" value="Unassembled WGS sequence"/>
</dbReference>
<evidence type="ECO:0000256" key="1">
    <source>
        <dbReference type="SAM" id="MobiDB-lite"/>
    </source>
</evidence>
<reference evidence="2 3" key="1">
    <citation type="submission" date="2019-03" db="EMBL/GenBank/DDBJ databases">
        <title>First draft genome of Liparis tanakae, snailfish: a comprehensive survey of snailfish specific genes.</title>
        <authorList>
            <person name="Kim W."/>
            <person name="Song I."/>
            <person name="Jeong J.-H."/>
            <person name="Kim D."/>
            <person name="Kim S."/>
            <person name="Ryu S."/>
            <person name="Song J.Y."/>
            <person name="Lee S.K."/>
        </authorList>
    </citation>
    <scope>NUCLEOTIDE SEQUENCE [LARGE SCALE GENOMIC DNA]</scope>
    <source>
        <tissue evidence="2">Muscle</tissue>
    </source>
</reference>
<comment type="caution">
    <text evidence="2">The sequence shown here is derived from an EMBL/GenBank/DDBJ whole genome shotgun (WGS) entry which is preliminary data.</text>
</comment>
<evidence type="ECO:0000313" key="3">
    <source>
        <dbReference type="Proteomes" id="UP000314294"/>
    </source>
</evidence>
<organism evidence="2 3">
    <name type="scientific">Liparis tanakae</name>
    <name type="common">Tanaka's snailfish</name>
    <dbReference type="NCBI Taxonomy" id="230148"/>
    <lineage>
        <taxon>Eukaryota</taxon>
        <taxon>Metazoa</taxon>
        <taxon>Chordata</taxon>
        <taxon>Craniata</taxon>
        <taxon>Vertebrata</taxon>
        <taxon>Euteleostomi</taxon>
        <taxon>Actinopterygii</taxon>
        <taxon>Neopterygii</taxon>
        <taxon>Teleostei</taxon>
        <taxon>Neoteleostei</taxon>
        <taxon>Acanthomorphata</taxon>
        <taxon>Eupercaria</taxon>
        <taxon>Perciformes</taxon>
        <taxon>Cottioidei</taxon>
        <taxon>Cottales</taxon>
        <taxon>Liparidae</taxon>
        <taxon>Liparis</taxon>
    </lineage>
</organism>
<keyword evidence="3" id="KW-1185">Reference proteome</keyword>
<gene>
    <name evidence="2" type="ORF">EYF80_029153</name>
</gene>